<keyword evidence="5" id="KW-0479">Metal-binding</keyword>
<dbReference type="GO" id="GO:0000287">
    <property type="term" value="F:magnesium ion binding"/>
    <property type="evidence" value="ECO:0007669"/>
    <property type="project" value="InterPro"/>
</dbReference>
<comment type="catalytic activity">
    <reaction evidence="11">
        <text>D-ribose 5-phosphate + ATP = 5-phospho-alpha-D-ribose 1-diphosphate + AMP + H(+)</text>
        <dbReference type="Rhea" id="RHEA:15609"/>
        <dbReference type="ChEBI" id="CHEBI:15378"/>
        <dbReference type="ChEBI" id="CHEBI:30616"/>
        <dbReference type="ChEBI" id="CHEBI:58017"/>
        <dbReference type="ChEBI" id="CHEBI:78346"/>
        <dbReference type="ChEBI" id="CHEBI:456215"/>
        <dbReference type="EC" id="2.7.6.1"/>
    </reaction>
</comment>
<comment type="pathway">
    <text evidence="1">Metabolic intermediate biosynthesis; 5-phospho-alpha-D-ribose 1-diphosphate biosynthesis; 5-phospho-alpha-D-ribose 1-diphosphate from D-ribose 5-phosphate (route I): step 1/1.</text>
</comment>
<dbReference type="Gene3D" id="3.40.50.2020">
    <property type="match status" value="2"/>
</dbReference>
<keyword evidence="10" id="KW-0460">Magnesium</keyword>
<evidence type="ECO:0000256" key="4">
    <source>
        <dbReference type="ARBA" id="ARBA00022679"/>
    </source>
</evidence>
<evidence type="ECO:0000256" key="10">
    <source>
        <dbReference type="ARBA" id="ARBA00022842"/>
    </source>
</evidence>
<dbReference type="GO" id="GO:0005524">
    <property type="term" value="F:ATP binding"/>
    <property type="evidence" value="ECO:0007669"/>
    <property type="project" value="UniProtKB-KW"/>
</dbReference>
<dbReference type="InterPro" id="IPR029099">
    <property type="entry name" value="Pribosyltran_N"/>
</dbReference>
<dbReference type="PANTHER" id="PTHR10210">
    <property type="entry name" value="RIBOSE-PHOSPHATE DIPHOSPHOKINASE FAMILY MEMBER"/>
    <property type="match status" value="1"/>
</dbReference>
<dbReference type="PANTHER" id="PTHR10210:SF32">
    <property type="entry name" value="RIBOSE-PHOSPHATE PYROPHOSPHOKINASE 2"/>
    <property type="match status" value="1"/>
</dbReference>
<evidence type="ECO:0000256" key="7">
    <source>
        <dbReference type="ARBA" id="ARBA00022741"/>
    </source>
</evidence>
<dbReference type="NCBIfam" id="TIGR01251">
    <property type="entry name" value="ribP_PPkin"/>
    <property type="match status" value="1"/>
</dbReference>
<reference evidence="13 14" key="1">
    <citation type="journal article" date="2013" name="PLoS ONE">
        <title>Predicting the Proteins of Angomonas deanei, Strigomonas culicis and Their Respective Endosymbionts Reveals New Aspects of the Trypanosomatidae Family.</title>
        <authorList>
            <person name="Motta M.C."/>
            <person name="Martins A.C."/>
            <person name="de Souza S.S."/>
            <person name="Catta-Preta C.M."/>
            <person name="Silva R."/>
            <person name="Klein C.C."/>
            <person name="de Almeida L.G."/>
            <person name="de Lima Cunha O."/>
            <person name="Ciapina L.P."/>
            <person name="Brocchi M."/>
            <person name="Colabardini A.C."/>
            <person name="de Araujo Lima B."/>
            <person name="Machado C.R."/>
            <person name="de Almeida Soares C.M."/>
            <person name="Probst C.M."/>
            <person name="de Menezes C.B."/>
            <person name="Thompson C.E."/>
            <person name="Bartholomeu D.C."/>
            <person name="Gradia D.F."/>
            <person name="Pavoni D.P."/>
            <person name="Grisard E.C."/>
            <person name="Fantinatti-Garboggini F."/>
            <person name="Marchini F.K."/>
            <person name="Rodrigues-Luiz G.F."/>
            <person name="Wagner G."/>
            <person name="Goldman G.H."/>
            <person name="Fietto J.L."/>
            <person name="Elias M.C."/>
            <person name="Goldman M.H."/>
            <person name="Sagot M.F."/>
            <person name="Pereira M."/>
            <person name="Stoco P.H."/>
            <person name="de Mendonca-Neto R.P."/>
            <person name="Teixeira S.M."/>
            <person name="Maciel T.E."/>
            <person name="de Oliveira Mendes T.A."/>
            <person name="Urmenyi T.P."/>
            <person name="de Souza W."/>
            <person name="Schenkman S."/>
            <person name="de Vasconcelos A.T."/>
        </authorList>
    </citation>
    <scope>NUCLEOTIDE SEQUENCE [LARGE SCALE GENOMIC DNA]</scope>
</reference>
<proteinExistence type="inferred from homology"/>
<dbReference type="AlphaFoldDB" id="S9UXV6"/>
<dbReference type="Pfam" id="PF14572">
    <property type="entry name" value="Pribosyl_synth"/>
    <property type="match status" value="1"/>
</dbReference>
<evidence type="ECO:0000256" key="9">
    <source>
        <dbReference type="ARBA" id="ARBA00022840"/>
    </source>
</evidence>
<evidence type="ECO:0000256" key="6">
    <source>
        <dbReference type="ARBA" id="ARBA00022727"/>
    </source>
</evidence>
<evidence type="ECO:0000256" key="2">
    <source>
        <dbReference type="ARBA" id="ARBA00006478"/>
    </source>
</evidence>
<comment type="caution">
    <text evidence="13">The sequence shown here is derived from an EMBL/GenBank/DDBJ whole genome shotgun (WGS) entry which is preliminary data.</text>
</comment>
<dbReference type="Pfam" id="PF13793">
    <property type="entry name" value="Pribosyltran_N"/>
    <property type="match status" value="1"/>
</dbReference>
<evidence type="ECO:0000313" key="13">
    <source>
        <dbReference type="EMBL" id="EPY35687.1"/>
    </source>
</evidence>
<accession>S9UXV6</accession>
<dbReference type="InterPro" id="IPR000836">
    <property type="entry name" value="PRTase_dom"/>
</dbReference>
<keyword evidence="7" id="KW-0547">Nucleotide-binding</keyword>
<dbReference type="GO" id="GO:0002189">
    <property type="term" value="C:ribose phosphate diphosphokinase complex"/>
    <property type="evidence" value="ECO:0007669"/>
    <property type="project" value="TreeGrafter"/>
</dbReference>
<dbReference type="InterPro" id="IPR029057">
    <property type="entry name" value="PRTase-like"/>
</dbReference>
<dbReference type="SUPFAM" id="SSF53271">
    <property type="entry name" value="PRTase-like"/>
    <property type="match status" value="1"/>
</dbReference>
<dbReference type="GO" id="GO:0006015">
    <property type="term" value="P:5-phosphoribose 1-diphosphate biosynthetic process"/>
    <property type="evidence" value="ECO:0007669"/>
    <property type="project" value="TreeGrafter"/>
</dbReference>
<name>S9UXV6_9TRYP</name>
<keyword evidence="14" id="KW-1185">Reference proteome</keyword>
<dbReference type="CDD" id="cd06223">
    <property type="entry name" value="PRTases_typeI"/>
    <property type="match status" value="1"/>
</dbReference>
<evidence type="ECO:0000256" key="5">
    <source>
        <dbReference type="ARBA" id="ARBA00022723"/>
    </source>
</evidence>
<dbReference type="Proteomes" id="UP000015354">
    <property type="component" value="Unassembled WGS sequence"/>
</dbReference>
<sequence length="371" mass="40293">MASSSSLQHALKSIEKAYYYEPGKMAEVHAEEGTVKVGQQSLCGKPICLVSGNGNRPLAEAVALLLGIRTHQTDVTQYASGEVNVRINEPVLGASVYIIQSTTGNRVVDVNTALMELLILIRKMRLSNAKQVTVIVPFFAYARQDRRTELRGPISASAVARMIVQMGVDRVTTLDLHSKQIQGFFDNVPLDNLSMSHEFARYIRDQPWFHPEEAVVVSPDAGGVERARTLADILGVGGIVTIVKRRIAAGKVETMQTVGEVRGLSCIIVDDMIDTGGTLVKACELLKELGAARVFACCTHGILTDPCTDRINGCDALEELVVSDSIPQAFHQKNIPKLKVLTIAPLIAAVIDKYMHEQSVSLLFSGALKSK</sequence>
<dbReference type="EMBL" id="ATMH01000987">
    <property type="protein sequence ID" value="EPY35687.1"/>
    <property type="molecule type" value="Genomic_DNA"/>
</dbReference>
<protein>
    <recommendedName>
        <fullName evidence="3">ribose-phosphate diphosphokinase</fullName>
        <ecNumber evidence="3">2.7.6.1</ecNumber>
    </recommendedName>
</protein>
<dbReference type="NCBIfam" id="NF002320">
    <property type="entry name" value="PRK01259.1"/>
    <property type="match status" value="1"/>
</dbReference>
<dbReference type="OrthoDB" id="413572at2759"/>
<dbReference type="SMART" id="SM01400">
    <property type="entry name" value="Pribosyltran_N"/>
    <property type="match status" value="1"/>
</dbReference>
<evidence type="ECO:0000256" key="8">
    <source>
        <dbReference type="ARBA" id="ARBA00022777"/>
    </source>
</evidence>
<keyword evidence="9" id="KW-0067">ATP-binding</keyword>
<keyword evidence="8 13" id="KW-0418">Kinase</keyword>
<gene>
    <name evidence="13" type="ORF">STCU_00987</name>
</gene>
<comment type="similarity">
    <text evidence="2">Belongs to the ribose-phosphate pyrophosphokinase family.</text>
</comment>
<dbReference type="InterPro" id="IPR005946">
    <property type="entry name" value="Rib-P_diPkinase"/>
</dbReference>
<evidence type="ECO:0000313" key="14">
    <source>
        <dbReference type="Proteomes" id="UP000015354"/>
    </source>
</evidence>
<dbReference type="FunFam" id="3.40.50.2020:FF:000002">
    <property type="entry name" value="Ribose-phosphate pyrophosphokinase"/>
    <property type="match status" value="1"/>
</dbReference>
<keyword evidence="4" id="KW-0808">Transferase</keyword>
<dbReference type="GO" id="GO:0004749">
    <property type="term" value="F:ribose phosphate diphosphokinase activity"/>
    <property type="evidence" value="ECO:0007669"/>
    <property type="project" value="UniProtKB-EC"/>
</dbReference>
<dbReference type="GO" id="GO:0006164">
    <property type="term" value="P:purine nucleotide biosynthetic process"/>
    <property type="evidence" value="ECO:0007669"/>
    <property type="project" value="TreeGrafter"/>
</dbReference>
<evidence type="ECO:0000256" key="11">
    <source>
        <dbReference type="ARBA" id="ARBA00049535"/>
    </source>
</evidence>
<evidence type="ECO:0000259" key="12">
    <source>
        <dbReference type="Pfam" id="PF13793"/>
    </source>
</evidence>
<evidence type="ECO:0000256" key="3">
    <source>
        <dbReference type="ARBA" id="ARBA00013247"/>
    </source>
</evidence>
<organism evidence="13 14">
    <name type="scientific">Strigomonas culicis</name>
    <dbReference type="NCBI Taxonomy" id="28005"/>
    <lineage>
        <taxon>Eukaryota</taxon>
        <taxon>Discoba</taxon>
        <taxon>Euglenozoa</taxon>
        <taxon>Kinetoplastea</taxon>
        <taxon>Metakinetoplastina</taxon>
        <taxon>Trypanosomatida</taxon>
        <taxon>Trypanosomatidae</taxon>
        <taxon>Strigomonadinae</taxon>
        <taxon>Strigomonas</taxon>
    </lineage>
</organism>
<dbReference type="GO" id="GO:0005737">
    <property type="term" value="C:cytoplasm"/>
    <property type="evidence" value="ECO:0007669"/>
    <property type="project" value="TreeGrafter"/>
</dbReference>
<evidence type="ECO:0000256" key="1">
    <source>
        <dbReference type="ARBA" id="ARBA00004996"/>
    </source>
</evidence>
<feature type="domain" description="Ribose-phosphate pyrophosphokinase N-terminal" evidence="12">
    <location>
        <begin position="48"/>
        <end position="167"/>
    </location>
</feature>
<dbReference type="EC" id="2.7.6.1" evidence="3"/>
<keyword evidence="6" id="KW-0545">Nucleotide biosynthesis</keyword>
<dbReference type="GO" id="GO:0016301">
    <property type="term" value="F:kinase activity"/>
    <property type="evidence" value="ECO:0007669"/>
    <property type="project" value="UniProtKB-KW"/>
</dbReference>